<dbReference type="AlphaFoldDB" id="A0A1Y6B5F2"/>
<gene>
    <name evidence="2" type="ORF">SAMN06296036_101177</name>
</gene>
<dbReference type="Proteomes" id="UP000192907">
    <property type="component" value="Unassembled WGS sequence"/>
</dbReference>
<reference evidence="3" key="1">
    <citation type="submission" date="2017-04" db="EMBL/GenBank/DDBJ databases">
        <authorList>
            <person name="Varghese N."/>
            <person name="Submissions S."/>
        </authorList>
    </citation>
    <scope>NUCLEOTIDE SEQUENCE [LARGE SCALE GENOMIC DNA]</scope>
    <source>
        <strain evidence="3">RKEM611</strain>
    </source>
</reference>
<dbReference type="RefSeq" id="WP_132314692.1">
    <property type="nucleotide sequence ID" value="NZ_FWZT01000001.1"/>
</dbReference>
<dbReference type="STRING" id="1513793.SAMN06296036_101177"/>
<name>A0A1Y6B5F2_9BACT</name>
<dbReference type="OrthoDB" id="5503435at2"/>
<keyword evidence="1" id="KW-0472">Membrane</keyword>
<dbReference type="EMBL" id="FWZT01000001">
    <property type="protein sequence ID" value="SME88653.1"/>
    <property type="molecule type" value="Genomic_DNA"/>
</dbReference>
<sequence length="192" mass="21500">MNQTNDRKKQKRLYLVNRDFQMRYAGAAVVVGLLSTALTTTLILFPLYQFEILRIPRFLPLPVMVIMGMAAVINVALVGLLAIFITHKIAGPMYSLVRHFRSVEEGGVWTGNMRLRDGDDLRYVVRNFNGMMDAITSRLHADLAVLDEISQDIQGNELNAEEKLEKTLQAVNDLGSDIRSRLPKGDANPIAS</sequence>
<feature type="transmembrane region" description="Helical" evidence="1">
    <location>
        <begin position="21"/>
        <end position="45"/>
    </location>
</feature>
<organism evidence="2 3">
    <name type="scientific">Pseudobacteriovorax antillogorgiicola</name>
    <dbReference type="NCBI Taxonomy" id="1513793"/>
    <lineage>
        <taxon>Bacteria</taxon>
        <taxon>Pseudomonadati</taxon>
        <taxon>Bdellovibrionota</taxon>
        <taxon>Oligoflexia</taxon>
        <taxon>Oligoflexales</taxon>
        <taxon>Pseudobacteriovoracaceae</taxon>
        <taxon>Pseudobacteriovorax</taxon>
    </lineage>
</organism>
<keyword evidence="1" id="KW-0812">Transmembrane</keyword>
<accession>A0A1Y6B5F2</accession>
<keyword evidence="3" id="KW-1185">Reference proteome</keyword>
<dbReference type="Gene3D" id="6.10.340.10">
    <property type="match status" value="1"/>
</dbReference>
<proteinExistence type="predicted"/>
<keyword evidence="1" id="KW-1133">Transmembrane helix</keyword>
<protein>
    <submittedName>
        <fullName evidence="2">HAMP domain-containing protein</fullName>
    </submittedName>
</protein>
<feature type="transmembrane region" description="Helical" evidence="1">
    <location>
        <begin position="65"/>
        <end position="85"/>
    </location>
</feature>
<evidence type="ECO:0000313" key="3">
    <source>
        <dbReference type="Proteomes" id="UP000192907"/>
    </source>
</evidence>
<evidence type="ECO:0000256" key="1">
    <source>
        <dbReference type="SAM" id="Phobius"/>
    </source>
</evidence>
<evidence type="ECO:0000313" key="2">
    <source>
        <dbReference type="EMBL" id="SME88653.1"/>
    </source>
</evidence>